<dbReference type="RefSeq" id="WP_273618235.1">
    <property type="nucleotide sequence ID" value="NZ_CP117417.1"/>
</dbReference>
<evidence type="ECO:0000256" key="2">
    <source>
        <dbReference type="SAM" id="Phobius"/>
    </source>
</evidence>
<keyword evidence="2" id="KW-0812">Transmembrane</keyword>
<feature type="transmembrane region" description="Helical" evidence="2">
    <location>
        <begin position="12"/>
        <end position="33"/>
    </location>
</feature>
<dbReference type="EMBL" id="CP117417">
    <property type="protein sequence ID" value="WCT77883.1"/>
    <property type="molecule type" value="Genomic_DNA"/>
</dbReference>
<name>A0ABY7TXA6_9SPHN</name>
<gene>
    <name evidence="3" type="ORF">PQ457_02600</name>
</gene>
<feature type="region of interest" description="Disordered" evidence="1">
    <location>
        <begin position="66"/>
        <end position="103"/>
    </location>
</feature>
<keyword evidence="2" id="KW-0472">Membrane</keyword>
<evidence type="ECO:0000313" key="4">
    <source>
        <dbReference type="Proteomes" id="UP001218231"/>
    </source>
</evidence>
<sequence>MGNLDFPKVIAAAAVSPLGVLSLLVLVIAMIALSFFRRSGDSIKLVVFGGLLLSAVGFGTATMMAGQSSANAPEPDHTPAPENAPTAQPLLPSSPAPSPGAAASMTGLWSSGDGFSFRFAQTGQTLTYDTIENGARTGSGKGRIEGRHVAWHYVVDADGQSGDCLGTLSGDGRMVTGQCASGGGKPWDLNLHKQD</sequence>
<proteinExistence type="predicted"/>
<evidence type="ECO:0000313" key="3">
    <source>
        <dbReference type="EMBL" id="WCT77883.1"/>
    </source>
</evidence>
<feature type="transmembrane region" description="Helical" evidence="2">
    <location>
        <begin position="45"/>
        <end position="65"/>
    </location>
</feature>
<reference evidence="3 4" key="1">
    <citation type="submission" date="2023-02" db="EMBL/GenBank/DDBJ databases">
        <title>Genome sequence of Novosphingobium humi KACC 19094.</title>
        <authorList>
            <person name="Kim S."/>
            <person name="Heo J."/>
            <person name="Kwon S.-W."/>
        </authorList>
    </citation>
    <scope>NUCLEOTIDE SEQUENCE [LARGE SCALE GENOMIC DNA]</scope>
    <source>
        <strain evidence="3 4">KACC 19094</strain>
    </source>
</reference>
<organism evidence="3 4">
    <name type="scientific">Novosphingobium humi</name>
    <dbReference type="NCBI Taxonomy" id="2282397"/>
    <lineage>
        <taxon>Bacteria</taxon>
        <taxon>Pseudomonadati</taxon>
        <taxon>Pseudomonadota</taxon>
        <taxon>Alphaproteobacteria</taxon>
        <taxon>Sphingomonadales</taxon>
        <taxon>Sphingomonadaceae</taxon>
        <taxon>Novosphingobium</taxon>
    </lineage>
</organism>
<protein>
    <submittedName>
        <fullName evidence="3">Uncharacterized protein</fullName>
    </submittedName>
</protein>
<evidence type="ECO:0000256" key="1">
    <source>
        <dbReference type="SAM" id="MobiDB-lite"/>
    </source>
</evidence>
<dbReference type="Proteomes" id="UP001218231">
    <property type="component" value="Chromosome"/>
</dbReference>
<accession>A0ABY7TXA6</accession>
<keyword evidence="2" id="KW-1133">Transmembrane helix</keyword>
<keyword evidence="4" id="KW-1185">Reference proteome</keyword>